<dbReference type="AlphaFoldDB" id="A0A7H9BM43"/>
<dbReference type="KEGG" id="chiz:HQ393_15410"/>
<protein>
    <submittedName>
        <fullName evidence="3">SAM-dependent methyltransferase</fullName>
    </submittedName>
</protein>
<keyword evidence="2 3" id="KW-0808">Transferase</keyword>
<reference evidence="3 4" key="1">
    <citation type="submission" date="2020-07" db="EMBL/GenBank/DDBJ databases">
        <title>Complete genome sequence of Chitinibacter sp. 2T18.</title>
        <authorList>
            <person name="Bae J.-W."/>
            <person name="Choi J.-W."/>
        </authorList>
    </citation>
    <scope>NUCLEOTIDE SEQUENCE [LARGE SCALE GENOMIC DNA]</scope>
    <source>
        <strain evidence="3 4">2T18</strain>
    </source>
</reference>
<name>A0A7H9BM43_9NEIS</name>
<gene>
    <name evidence="3" type="ORF">HQ393_15410</name>
</gene>
<keyword evidence="1 3" id="KW-0489">Methyltransferase</keyword>
<dbReference type="InterPro" id="IPR038375">
    <property type="entry name" value="NDUFAF7_sf"/>
</dbReference>
<dbReference type="EMBL" id="CP058627">
    <property type="protein sequence ID" value="QLG89522.1"/>
    <property type="molecule type" value="Genomic_DNA"/>
</dbReference>
<dbReference type="PANTHER" id="PTHR12049">
    <property type="entry name" value="PROTEIN ARGININE METHYLTRANSFERASE NDUFAF7, MITOCHONDRIAL"/>
    <property type="match status" value="1"/>
</dbReference>
<accession>A0A7H9BM43</accession>
<evidence type="ECO:0000256" key="1">
    <source>
        <dbReference type="ARBA" id="ARBA00022603"/>
    </source>
</evidence>
<dbReference type="GO" id="GO:0035243">
    <property type="term" value="F:protein-arginine omega-N symmetric methyltransferase activity"/>
    <property type="evidence" value="ECO:0007669"/>
    <property type="project" value="TreeGrafter"/>
</dbReference>
<dbReference type="PANTHER" id="PTHR12049:SF7">
    <property type="entry name" value="PROTEIN ARGININE METHYLTRANSFERASE NDUFAF7, MITOCHONDRIAL"/>
    <property type="match status" value="1"/>
</dbReference>
<dbReference type="Gene3D" id="3.40.50.12710">
    <property type="match status" value="1"/>
</dbReference>
<dbReference type="Proteomes" id="UP000509597">
    <property type="component" value="Chromosome"/>
</dbReference>
<sequence length="387" mass="41856">MNPSQPQLPTPDIAAAASSDALCRHIRSHIATQDGWISFADYMRMALYTPGLGYYSGGAAKFGTAGDFITAPGLSPLFGGCVAATIAHVLQESGGNIIEVGAGTGQLAAQILAELERLEQLPAQYGILELSGELRERQRQTLQTLVPHLAERAVWLDTLPTEFVGVIVGNEVLDAMPCEVLQLVDGAWQQRGVVASEEGFAWQNRPLHDANLLAACARWPQIPGYTSEVQLEAQGFIAALANSLQRGMILMLDYGFPAGEFYHPERSMGTLIGHYRHHTVHDPFHWPGLTDITCHVDFSAMYQAADQSGLCLDGYTSQASYLLDCGILDRAAQLDSQSVEYLRTAAALQKLLGHAEMGELFKVIAFSRGLEGATAPGFRAQDRSGEL</sequence>
<dbReference type="GO" id="GO:0032259">
    <property type="term" value="P:methylation"/>
    <property type="evidence" value="ECO:0007669"/>
    <property type="project" value="UniProtKB-KW"/>
</dbReference>
<evidence type="ECO:0000256" key="2">
    <source>
        <dbReference type="ARBA" id="ARBA00022679"/>
    </source>
</evidence>
<keyword evidence="4" id="KW-1185">Reference proteome</keyword>
<evidence type="ECO:0000313" key="4">
    <source>
        <dbReference type="Proteomes" id="UP000509597"/>
    </source>
</evidence>
<proteinExistence type="predicted"/>
<organism evidence="3 4">
    <name type="scientific">Chitinibacter bivalviorum</name>
    <dbReference type="NCBI Taxonomy" id="2739434"/>
    <lineage>
        <taxon>Bacteria</taxon>
        <taxon>Pseudomonadati</taxon>
        <taxon>Pseudomonadota</taxon>
        <taxon>Betaproteobacteria</taxon>
        <taxon>Neisseriales</taxon>
        <taxon>Chitinibacteraceae</taxon>
        <taxon>Chitinibacter</taxon>
    </lineage>
</organism>
<evidence type="ECO:0000313" key="3">
    <source>
        <dbReference type="EMBL" id="QLG89522.1"/>
    </source>
</evidence>
<dbReference type="SUPFAM" id="SSF53335">
    <property type="entry name" value="S-adenosyl-L-methionine-dependent methyltransferases"/>
    <property type="match status" value="1"/>
</dbReference>
<dbReference type="InterPro" id="IPR029063">
    <property type="entry name" value="SAM-dependent_MTases_sf"/>
</dbReference>
<dbReference type="RefSeq" id="WP_179356281.1">
    <property type="nucleotide sequence ID" value="NZ_CP058627.1"/>
</dbReference>
<dbReference type="Pfam" id="PF02636">
    <property type="entry name" value="Methyltransf_28"/>
    <property type="match status" value="1"/>
</dbReference>
<dbReference type="InterPro" id="IPR003788">
    <property type="entry name" value="NDUFAF7"/>
</dbReference>